<dbReference type="InterPro" id="IPR027417">
    <property type="entry name" value="P-loop_NTPase"/>
</dbReference>
<dbReference type="PANTHER" id="PTHR32182">
    <property type="entry name" value="DNA REPLICATION AND REPAIR PROTEIN RECF"/>
    <property type="match status" value="1"/>
</dbReference>
<dbReference type="GO" id="GO:0003697">
    <property type="term" value="F:single-stranded DNA binding"/>
    <property type="evidence" value="ECO:0007669"/>
    <property type="project" value="UniProtKB-UniRule"/>
</dbReference>
<evidence type="ECO:0000256" key="3">
    <source>
        <dbReference type="ARBA" id="ARBA00020170"/>
    </source>
</evidence>
<dbReference type="Gene3D" id="1.20.1050.90">
    <property type="entry name" value="RecF/RecN/SMC, N-terminal domain"/>
    <property type="match status" value="1"/>
</dbReference>
<evidence type="ECO:0000313" key="13">
    <source>
        <dbReference type="Proteomes" id="UP000236893"/>
    </source>
</evidence>
<evidence type="ECO:0000256" key="6">
    <source>
        <dbReference type="ARBA" id="ARBA00022741"/>
    </source>
</evidence>
<dbReference type="PANTHER" id="PTHR32182:SF0">
    <property type="entry name" value="DNA REPLICATION AND REPAIR PROTEIN RECF"/>
    <property type="match status" value="1"/>
</dbReference>
<evidence type="ECO:0000256" key="9">
    <source>
        <dbReference type="HAMAP-Rule" id="MF_00365"/>
    </source>
</evidence>
<keyword evidence="4 9" id="KW-0963">Cytoplasm</keyword>
<keyword evidence="9 10" id="KW-0742">SOS response</keyword>
<dbReference type="InterPro" id="IPR001238">
    <property type="entry name" value="DNA-binding_RecF"/>
</dbReference>
<dbReference type="GO" id="GO:0006302">
    <property type="term" value="P:double-strand break repair"/>
    <property type="evidence" value="ECO:0007669"/>
    <property type="project" value="TreeGrafter"/>
</dbReference>
<comment type="caution">
    <text evidence="12">The sequence shown here is derived from an EMBL/GenBank/DDBJ whole genome shotgun (WGS) entry which is preliminary data.</text>
</comment>
<evidence type="ECO:0000256" key="7">
    <source>
        <dbReference type="ARBA" id="ARBA00022840"/>
    </source>
</evidence>
<reference evidence="12 13" key="1">
    <citation type="submission" date="2018-01" db="EMBL/GenBank/DDBJ databases">
        <authorList>
            <person name="Gaut B.S."/>
            <person name="Morton B.R."/>
            <person name="Clegg M.T."/>
            <person name="Duvall M.R."/>
        </authorList>
    </citation>
    <scope>NUCLEOTIDE SEQUENCE [LARGE SCALE GENOMIC DNA]</scope>
    <source>
        <strain evidence="12 13">HR-AV</strain>
    </source>
</reference>
<dbReference type="InterPro" id="IPR018078">
    <property type="entry name" value="DNA-binding_RecF_CS"/>
</dbReference>
<dbReference type="Proteomes" id="UP000236893">
    <property type="component" value="Unassembled WGS sequence"/>
</dbReference>
<dbReference type="Gene3D" id="3.40.50.300">
    <property type="entry name" value="P-loop containing nucleotide triphosphate hydrolases"/>
    <property type="match status" value="1"/>
</dbReference>
<feature type="binding site" evidence="9">
    <location>
        <begin position="30"/>
        <end position="37"/>
    </location>
    <ligand>
        <name>ATP</name>
        <dbReference type="ChEBI" id="CHEBI:30616"/>
    </ligand>
</feature>
<dbReference type="OrthoDB" id="9803889at2"/>
<gene>
    <name evidence="9" type="primary">recF</name>
    <name evidence="12" type="ORF">C3K47_02330</name>
</gene>
<evidence type="ECO:0000259" key="11">
    <source>
        <dbReference type="Pfam" id="PF02463"/>
    </source>
</evidence>
<dbReference type="GO" id="GO:0006260">
    <property type="term" value="P:DNA replication"/>
    <property type="evidence" value="ECO:0007669"/>
    <property type="project" value="UniProtKB-UniRule"/>
</dbReference>
<dbReference type="GO" id="GO:0005737">
    <property type="term" value="C:cytoplasm"/>
    <property type="evidence" value="ECO:0007669"/>
    <property type="project" value="UniProtKB-SubCell"/>
</dbReference>
<keyword evidence="7 9" id="KW-0067">ATP-binding</keyword>
<evidence type="ECO:0000256" key="5">
    <source>
        <dbReference type="ARBA" id="ARBA00022705"/>
    </source>
</evidence>
<dbReference type="InterPro" id="IPR003395">
    <property type="entry name" value="RecF/RecN/SMC_N"/>
</dbReference>
<keyword evidence="13" id="KW-1185">Reference proteome</keyword>
<keyword evidence="9 10" id="KW-0227">DNA damage</keyword>
<evidence type="ECO:0000256" key="2">
    <source>
        <dbReference type="ARBA" id="ARBA00008016"/>
    </source>
</evidence>
<evidence type="ECO:0000256" key="8">
    <source>
        <dbReference type="ARBA" id="ARBA00023125"/>
    </source>
</evidence>
<dbReference type="HAMAP" id="MF_00365">
    <property type="entry name" value="RecF"/>
    <property type="match status" value="1"/>
</dbReference>
<keyword evidence="9 10" id="KW-0234">DNA repair</keyword>
<protein>
    <recommendedName>
        <fullName evidence="3 9">DNA replication and repair protein RecF</fullName>
    </recommendedName>
</protein>
<dbReference type="GO" id="GO:0005524">
    <property type="term" value="F:ATP binding"/>
    <property type="evidence" value="ECO:0007669"/>
    <property type="project" value="UniProtKB-UniRule"/>
</dbReference>
<dbReference type="InterPro" id="IPR042174">
    <property type="entry name" value="RecF_2"/>
</dbReference>
<evidence type="ECO:0000313" key="12">
    <source>
        <dbReference type="EMBL" id="POY39355.1"/>
    </source>
</evidence>
<accession>A0A2S5A9X0</accession>
<dbReference type="EMBL" id="PQVF01000001">
    <property type="protein sequence ID" value="POY39355.1"/>
    <property type="molecule type" value="Genomic_DNA"/>
</dbReference>
<dbReference type="SUPFAM" id="SSF52540">
    <property type="entry name" value="P-loop containing nucleoside triphosphate hydrolases"/>
    <property type="match status" value="1"/>
</dbReference>
<dbReference type="NCBIfam" id="TIGR00611">
    <property type="entry name" value="recf"/>
    <property type="match status" value="1"/>
</dbReference>
<dbReference type="AlphaFoldDB" id="A0A2S5A9X0"/>
<comment type="subcellular location">
    <subcellularLocation>
        <location evidence="1 9 10">Cytoplasm</location>
    </subcellularLocation>
</comment>
<evidence type="ECO:0000256" key="10">
    <source>
        <dbReference type="RuleBase" id="RU000578"/>
    </source>
</evidence>
<dbReference type="GO" id="GO:0000731">
    <property type="term" value="P:DNA synthesis involved in DNA repair"/>
    <property type="evidence" value="ECO:0007669"/>
    <property type="project" value="TreeGrafter"/>
</dbReference>
<evidence type="ECO:0000256" key="1">
    <source>
        <dbReference type="ARBA" id="ARBA00004496"/>
    </source>
</evidence>
<dbReference type="PROSITE" id="PS00617">
    <property type="entry name" value="RECF_1"/>
    <property type="match status" value="1"/>
</dbReference>
<dbReference type="GO" id="GO:0009432">
    <property type="term" value="P:SOS response"/>
    <property type="evidence" value="ECO:0007669"/>
    <property type="project" value="UniProtKB-UniRule"/>
</dbReference>
<dbReference type="Pfam" id="PF02463">
    <property type="entry name" value="SMC_N"/>
    <property type="match status" value="1"/>
</dbReference>
<evidence type="ECO:0000256" key="4">
    <source>
        <dbReference type="ARBA" id="ARBA00022490"/>
    </source>
</evidence>
<keyword evidence="6 9" id="KW-0547">Nucleotide-binding</keyword>
<comment type="function">
    <text evidence="9 10">The RecF protein is involved in DNA metabolism; it is required for DNA replication and normal SOS inducibility. RecF binds preferentially to single-stranded, linear DNA. It also seems to bind ATP.</text>
</comment>
<comment type="similarity">
    <text evidence="2 9 10">Belongs to the RecF family.</text>
</comment>
<keyword evidence="5 9" id="KW-0235">DNA replication</keyword>
<dbReference type="PROSITE" id="PS00618">
    <property type="entry name" value="RECF_2"/>
    <property type="match status" value="1"/>
</dbReference>
<keyword evidence="8 9" id="KW-0238">DNA-binding</keyword>
<organism evidence="12 13">
    <name type="scientific">Solitalea longa</name>
    <dbReference type="NCBI Taxonomy" id="2079460"/>
    <lineage>
        <taxon>Bacteria</taxon>
        <taxon>Pseudomonadati</taxon>
        <taxon>Bacteroidota</taxon>
        <taxon>Sphingobacteriia</taxon>
        <taxon>Sphingobacteriales</taxon>
        <taxon>Sphingobacteriaceae</taxon>
        <taxon>Solitalea</taxon>
    </lineage>
</organism>
<dbReference type="RefSeq" id="WP_103787457.1">
    <property type="nucleotide sequence ID" value="NZ_PQVF01000001.1"/>
</dbReference>
<name>A0A2S5A9X0_9SPHI</name>
<sequence length="381" mass="44640">MYLQKLTLLNFKNYTEAELDFHPAVNCFVGNNGAGKTNLLDAIHYLSLCKSYFNPVDSQQIRYEQDYFMLQGSFEKNDLEEVIFCGLKKNQKKQFKRNKKDYPRLADHIGQFPLVMISPYDISLVIEGSEERRKFIDNVISQTDNRYLDTLILYNKNLTNRNSLLRQFAERGHFDMDLLSIYDEQLKITGSEIYQKRKAFLESFTPTFNEQYRYLSNEAETVTLQYVSQLNESEFEEGLSRSFQKDKVLQRTGFGIHKDELEFTIHGYSLKKFGSQGQQKSFLIALKLAQYSYLTKMKGFKPLLLLDDIFDKLDDLRIKKLMEMVVQDNFGQLFITDTNRERIEKVFSEIGMDIKIFEVDKGAVEGGHIKDMEEYLQTKGE</sequence>
<feature type="domain" description="RecF/RecN/SMC N-terminal" evidence="11">
    <location>
        <begin position="2"/>
        <end position="351"/>
    </location>
</feature>
<proteinExistence type="inferred from homology"/>